<feature type="chain" id="PRO_5035862899" evidence="1">
    <location>
        <begin position="28"/>
        <end position="385"/>
    </location>
</feature>
<dbReference type="GO" id="GO:0006508">
    <property type="term" value="P:proteolysis"/>
    <property type="evidence" value="ECO:0007669"/>
    <property type="project" value="InterPro"/>
</dbReference>
<dbReference type="Proteomes" id="UP000653454">
    <property type="component" value="Unassembled WGS sequence"/>
</dbReference>
<dbReference type="SMART" id="SM00020">
    <property type="entry name" value="Tryp_SPc"/>
    <property type="match status" value="1"/>
</dbReference>
<dbReference type="AlphaFoldDB" id="A0A8S4DXR8"/>
<evidence type="ECO:0000313" key="4">
    <source>
        <dbReference type="Proteomes" id="UP000653454"/>
    </source>
</evidence>
<dbReference type="Pfam" id="PF00089">
    <property type="entry name" value="Trypsin"/>
    <property type="match status" value="1"/>
</dbReference>
<reference evidence="3" key="1">
    <citation type="submission" date="2020-11" db="EMBL/GenBank/DDBJ databases">
        <authorList>
            <person name="Whiteford S."/>
        </authorList>
    </citation>
    <scope>NUCLEOTIDE SEQUENCE</scope>
</reference>
<dbReference type="EMBL" id="CAJHNJ030000009">
    <property type="protein sequence ID" value="CAG9106497.1"/>
    <property type="molecule type" value="Genomic_DNA"/>
</dbReference>
<dbReference type="PANTHER" id="PTHR24260:SF136">
    <property type="entry name" value="GH08193P-RELATED"/>
    <property type="match status" value="1"/>
</dbReference>
<keyword evidence="1" id="KW-0732">Signal</keyword>
<evidence type="ECO:0000259" key="2">
    <source>
        <dbReference type="PROSITE" id="PS50240"/>
    </source>
</evidence>
<feature type="domain" description="Peptidase S1" evidence="2">
    <location>
        <begin position="121"/>
        <end position="385"/>
    </location>
</feature>
<evidence type="ECO:0000313" key="3">
    <source>
        <dbReference type="EMBL" id="CAG9106497.1"/>
    </source>
</evidence>
<gene>
    <name evidence="3" type="ORF">PLXY2_LOCUS3625</name>
</gene>
<feature type="signal peptide" evidence="1">
    <location>
        <begin position="1"/>
        <end position="27"/>
    </location>
</feature>
<name>A0A8S4DXR8_PLUXY</name>
<dbReference type="PROSITE" id="PS50240">
    <property type="entry name" value="TRYPSIN_DOM"/>
    <property type="match status" value="1"/>
</dbReference>
<comment type="caution">
    <text evidence="3">The sequence shown here is derived from an EMBL/GenBank/DDBJ whole genome shotgun (WGS) entry which is preliminary data.</text>
</comment>
<accession>A0A8S4DXR8</accession>
<organism evidence="3 4">
    <name type="scientific">Plutella xylostella</name>
    <name type="common">Diamondback moth</name>
    <name type="synonym">Plutella maculipennis</name>
    <dbReference type="NCBI Taxonomy" id="51655"/>
    <lineage>
        <taxon>Eukaryota</taxon>
        <taxon>Metazoa</taxon>
        <taxon>Ecdysozoa</taxon>
        <taxon>Arthropoda</taxon>
        <taxon>Hexapoda</taxon>
        <taxon>Insecta</taxon>
        <taxon>Pterygota</taxon>
        <taxon>Neoptera</taxon>
        <taxon>Endopterygota</taxon>
        <taxon>Lepidoptera</taxon>
        <taxon>Glossata</taxon>
        <taxon>Ditrysia</taxon>
        <taxon>Yponomeutoidea</taxon>
        <taxon>Plutellidae</taxon>
        <taxon>Plutella</taxon>
    </lineage>
</organism>
<dbReference type="PANTHER" id="PTHR24260">
    <property type="match status" value="1"/>
</dbReference>
<keyword evidence="4" id="KW-1185">Reference proteome</keyword>
<dbReference type="GO" id="GO:0004252">
    <property type="term" value="F:serine-type endopeptidase activity"/>
    <property type="evidence" value="ECO:0007669"/>
    <property type="project" value="InterPro"/>
</dbReference>
<dbReference type="InterPro" id="IPR043504">
    <property type="entry name" value="Peptidase_S1_PA_chymotrypsin"/>
</dbReference>
<dbReference type="InterPro" id="IPR051333">
    <property type="entry name" value="CLIP_Serine_Protease"/>
</dbReference>
<dbReference type="InterPro" id="IPR009003">
    <property type="entry name" value="Peptidase_S1_PA"/>
</dbReference>
<dbReference type="Gene3D" id="2.40.10.10">
    <property type="entry name" value="Trypsin-like serine proteases"/>
    <property type="match status" value="2"/>
</dbReference>
<sequence>MMTMFSKNHMFWCFVTAVLSCTYLVCSQSLDDDLENLINEIFAQDNNQPDRQCSQIEQELRGCHDCYPCNHSVIAHYDRRMTEVRQISLINAACAPTKVCCVSQSVLVLNRISPDACGRRVETGRRRSKPRAILHGEYPWQAHVFQKKNRDTKFLCAATLIDADARALVTSAGCVRGASADSLYVTWDVPADARGKMAVVEKTRARALVASAGCVRGASADSLYVTWDVPADARGKMAVVETVVLHEGYKPDTKHNDIAVIKLRSVSDIPEHAAPICLPSAAPPNGIACATVATNDYRINTFIPQRKVCTTGKGVPLDGSQICASTVGGGDYFPRQGAALMCQPPRSDNDEAVYVLYGITSFSVNDSLSIYTNVAEFLQWLAKHI</sequence>
<dbReference type="SUPFAM" id="SSF50494">
    <property type="entry name" value="Trypsin-like serine proteases"/>
    <property type="match status" value="1"/>
</dbReference>
<dbReference type="PROSITE" id="PS51257">
    <property type="entry name" value="PROKAR_LIPOPROTEIN"/>
    <property type="match status" value="1"/>
</dbReference>
<evidence type="ECO:0000256" key="1">
    <source>
        <dbReference type="SAM" id="SignalP"/>
    </source>
</evidence>
<dbReference type="InterPro" id="IPR001254">
    <property type="entry name" value="Trypsin_dom"/>
</dbReference>
<proteinExistence type="predicted"/>
<protein>
    <submittedName>
        <fullName evidence="3">(diamondback moth) hypothetical protein</fullName>
    </submittedName>
</protein>